<dbReference type="InterPro" id="IPR014710">
    <property type="entry name" value="RmlC-like_jellyroll"/>
</dbReference>
<evidence type="ECO:0000259" key="5">
    <source>
        <dbReference type="PROSITE" id="PS01124"/>
    </source>
</evidence>
<dbReference type="PANTHER" id="PTHR46796">
    <property type="entry name" value="HTH-TYPE TRANSCRIPTIONAL ACTIVATOR RHAS-RELATED"/>
    <property type="match status" value="1"/>
</dbReference>
<evidence type="ECO:0000256" key="2">
    <source>
        <dbReference type="ARBA" id="ARBA00023125"/>
    </source>
</evidence>
<evidence type="ECO:0000256" key="1">
    <source>
        <dbReference type="ARBA" id="ARBA00023015"/>
    </source>
</evidence>
<organism evidence="6 7">
    <name type="scientific">Hydrogenophaga electricum</name>
    <dbReference type="NCBI Taxonomy" id="1230953"/>
    <lineage>
        <taxon>Bacteria</taxon>
        <taxon>Pseudomonadati</taxon>
        <taxon>Pseudomonadota</taxon>
        <taxon>Betaproteobacteria</taxon>
        <taxon>Burkholderiales</taxon>
        <taxon>Comamonadaceae</taxon>
        <taxon>Hydrogenophaga</taxon>
    </lineage>
</organism>
<dbReference type="SMART" id="SM00342">
    <property type="entry name" value="HTH_ARAC"/>
    <property type="match status" value="1"/>
</dbReference>
<evidence type="ECO:0000256" key="3">
    <source>
        <dbReference type="ARBA" id="ARBA00023163"/>
    </source>
</evidence>
<dbReference type="EMBL" id="BSPB01000046">
    <property type="protein sequence ID" value="GLS16162.1"/>
    <property type="molecule type" value="Genomic_DNA"/>
</dbReference>
<sequence>MHATPDRLSVRQYGAPAGSHDHEHSQILLGLEGWLELDVQGHGHRIGAGQGLVIAPGEHHDFESRAGARCLVLDSHDPAWLGLASTRPSAHTVSLARYLAQACIANLPRTRLLGPALLLEAWAPHRSARPPELRRAIDWGILRAWAQQHLHAELRVADLAAQVHLSPAQFGARCLQEQGQSPMAWLRGLRHQQARRLRAEGWSVAAVARQCGYRSPSALTAALRRADT</sequence>
<dbReference type="SUPFAM" id="SSF46689">
    <property type="entry name" value="Homeodomain-like"/>
    <property type="match status" value="1"/>
</dbReference>
<keyword evidence="2" id="KW-0238">DNA-binding</keyword>
<keyword evidence="7" id="KW-1185">Reference proteome</keyword>
<dbReference type="PANTHER" id="PTHR46796:SF10">
    <property type="entry name" value="TRANSCRIPTIONAL ACTIVATOR FEAR"/>
    <property type="match status" value="1"/>
</dbReference>
<evidence type="ECO:0000313" key="7">
    <source>
        <dbReference type="Proteomes" id="UP001156903"/>
    </source>
</evidence>
<protein>
    <submittedName>
        <fullName evidence="6">Transcriptional regulator</fullName>
    </submittedName>
</protein>
<reference evidence="7" key="1">
    <citation type="journal article" date="2019" name="Int. J. Syst. Evol. Microbiol.">
        <title>The Global Catalogue of Microorganisms (GCM) 10K type strain sequencing project: providing services to taxonomists for standard genome sequencing and annotation.</title>
        <authorList>
            <consortium name="The Broad Institute Genomics Platform"/>
            <consortium name="The Broad Institute Genome Sequencing Center for Infectious Disease"/>
            <person name="Wu L."/>
            <person name="Ma J."/>
        </authorList>
    </citation>
    <scope>NUCLEOTIDE SEQUENCE [LARGE SCALE GENOMIC DNA]</scope>
    <source>
        <strain evidence="7">NBRC 109341</strain>
    </source>
</reference>
<comment type="caution">
    <text evidence="6">The sequence shown here is derived from an EMBL/GenBank/DDBJ whole genome shotgun (WGS) entry which is preliminary data.</text>
</comment>
<dbReference type="PROSITE" id="PS01124">
    <property type="entry name" value="HTH_ARAC_FAMILY_2"/>
    <property type="match status" value="1"/>
</dbReference>
<dbReference type="InterPro" id="IPR011051">
    <property type="entry name" value="RmlC_Cupin_sf"/>
</dbReference>
<dbReference type="InterPro" id="IPR009057">
    <property type="entry name" value="Homeodomain-like_sf"/>
</dbReference>
<dbReference type="Pfam" id="PF07883">
    <property type="entry name" value="Cupin_2"/>
    <property type="match status" value="1"/>
</dbReference>
<dbReference type="Proteomes" id="UP001156903">
    <property type="component" value="Unassembled WGS sequence"/>
</dbReference>
<keyword evidence="3" id="KW-0804">Transcription</keyword>
<name>A0ABQ6C938_9BURK</name>
<dbReference type="InterPro" id="IPR018060">
    <property type="entry name" value="HTH_AraC"/>
</dbReference>
<dbReference type="InterPro" id="IPR050204">
    <property type="entry name" value="AraC_XylS_family_regulators"/>
</dbReference>
<dbReference type="Gene3D" id="2.60.120.10">
    <property type="entry name" value="Jelly Rolls"/>
    <property type="match status" value="1"/>
</dbReference>
<feature type="region of interest" description="Disordered" evidence="4">
    <location>
        <begin position="1"/>
        <end position="21"/>
    </location>
</feature>
<evidence type="ECO:0000256" key="4">
    <source>
        <dbReference type="SAM" id="MobiDB-lite"/>
    </source>
</evidence>
<accession>A0ABQ6C938</accession>
<dbReference type="InterPro" id="IPR013096">
    <property type="entry name" value="Cupin_2"/>
</dbReference>
<proteinExistence type="predicted"/>
<dbReference type="Pfam" id="PF12833">
    <property type="entry name" value="HTH_18"/>
    <property type="match status" value="1"/>
</dbReference>
<keyword evidence="1" id="KW-0805">Transcription regulation</keyword>
<gene>
    <name evidence="6" type="ORF">GCM10007935_36020</name>
</gene>
<evidence type="ECO:0000313" key="6">
    <source>
        <dbReference type="EMBL" id="GLS16162.1"/>
    </source>
</evidence>
<feature type="domain" description="HTH araC/xylS-type" evidence="5">
    <location>
        <begin position="140"/>
        <end position="228"/>
    </location>
</feature>
<dbReference type="Gene3D" id="1.10.10.60">
    <property type="entry name" value="Homeodomain-like"/>
    <property type="match status" value="1"/>
</dbReference>
<dbReference type="RefSeq" id="WP_284308948.1">
    <property type="nucleotide sequence ID" value="NZ_BSPB01000046.1"/>
</dbReference>
<dbReference type="SUPFAM" id="SSF51182">
    <property type="entry name" value="RmlC-like cupins"/>
    <property type="match status" value="1"/>
</dbReference>